<dbReference type="InterPro" id="IPR036188">
    <property type="entry name" value="FAD/NAD-bd_sf"/>
</dbReference>
<dbReference type="EMBL" id="CP015772">
    <property type="protein sequence ID" value="ANH82902.1"/>
    <property type="molecule type" value="Genomic_DNA"/>
</dbReference>
<gene>
    <name evidence="2" type="ORF">A8C56_19635</name>
</gene>
<accession>A0A1A9I8C1</accession>
<organism evidence="2 3">
    <name type="scientific">Niabella ginsenosidivorans</name>
    <dbReference type="NCBI Taxonomy" id="1176587"/>
    <lineage>
        <taxon>Bacteria</taxon>
        <taxon>Pseudomonadati</taxon>
        <taxon>Bacteroidota</taxon>
        <taxon>Chitinophagia</taxon>
        <taxon>Chitinophagales</taxon>
        <taxon>Chitinophagaceae</taxon>
        <taxon>Niabella</taxon>
    </lineage>
</organism>
<evidence type="ECO:0000313" key="3">
    <source>
        <dbReference type="Proteomes" id="UP000077667"/>
    </source>
</evidence>
<dbReference type="InterPro" id="IPR002938">
    <property type="entry name" value="FAD-bd"/>
</dbReference>
<evidence type="ECO:0000313" key="2">
    <source>
        <dbReference type="EMBL" id="ANH82902.1"/>
    </source>
</evidence>
<reference evidence="2 3" key="1">
    <citation type="submission" date="2016-05" db="EMBL/GenBank/DDBJ databases">
        <title>Niabella ginsenosidivorans BS26 whole genome sequencing.</title>
        <authorList>
            <person name="Im W.T."/>
            <person name="Siddiqi M.Z."/>
        </authorList>
    </citation>
    <scope>NUCLEOTIDE SEQUENCE [LARGE SCALE GENOMIC DNA]</scope>
    <source>
        <strain evidence="2 3">BS26</strain>
    </source>
</reference>
<dbReference type="Proteomes" id="UP000077667">
    <property type="component" value="Chromosome"/>
</dbReference>
<dbReference type="RefSeq" id="WP_067759856.1">
    <property type="nucleotide sequence ID" value="NZ_CP015772.1"/>
</dbReference>
<dbReference type="Pfam" id="PF01494">
    <property type="entry name" value="FAD_binding_3"/>
    <property type="match status" value="1"/>
</dbReference>
<dbReference type="SUPFAM" id="SSF51905">
    <property type="entry name" value="FAD/NAD(P)-binding domain"/>
    <property type="match status" value="1"/>
</dbReference>
<evidence type="ECO:0000259" key="1">
    <source>
        <dbReference type="Pfam" id="PF01494"/>
    </source>
</evidence>
<keyword evidence="3" id="KW-1185">Reference proteome</keyword>
<dbReference type="InterPro" id="IPR050816">
    <property type="entry name" value="Flavin-dep_Halogenase_NPB"/>
</dbReference>
<dbReference type="KEGG" id="nia:A8C56_19635"/>
<dbReference type="PANTHER" id="PTHR43747">
    <property type="entry name" value="FAD-BINDING PROTEIN"/>
    <property type="match status" value="1"/>
</dbReference>
<proteinExistence type="predicted"/>
<dbReference type="PANTHER" id="PTHR43747:SF1">
    <property type="entry name" value="SLR1998 PROTEIN"/>
    <property type="match status" value="1"/>
</dbReference>
<protein>
    <submittedName>
        <fullName evidence="2">Pyridine nucleotide-disulfide oxidoreductase</fullName>
    </submittedName>
</protein>
<name>A0A1A9I8C1_9BACT</name>
<feature type="domain" description="FAD-binding" evidence="1">
    <location>
        <begin position="5"/>
        <end position="176"/>
    </location>
</feature>
<dbReference type="STRING" id="1176587.A8C56_19635"/>
<dbReference type="AlphaFoldDB" id="A0A1A9I8C1"/>
<dbReference type="GO" id="GO:0071949">
    <property type="term" value="F:FAD binding"/>
    <property type="evidence" value="ECO:0007669"/>
    <property type="project" value="InterPro"/>
</dbReference>
<dbReference type="Gene3D" id="3.50.50.60">
    <property type="entry name" value="FAD/NAD(P)-binding domain"/>
    <property type="match status" value="1"/>
</dbReference>
<dbReference type="OrthoDB" id="9806565at2"/>
<sequence length="423" mass="47165">MQTEKTDVLVIGAGPAGTVAGAIVNKAGYKVRVVEKMKFPRFVIGESLLPRCMEALEEAGLLESVLQMGFQRKTGAKFVRDGVICDYSFSDQFTDGWDHAYQVTRADFDKALADGLAAQGVPVDYETTVTAIKFNEDGSSVTTITDADGNEKQLEAKFIIDGSGYGRVIPRLFGLDKPSNLPPRKAVFVHINDVNRQMDDEPDRITVIVHKPDVWVWVIPFATGITSVGFVGDPAFFEKYSGTPEEIMRGLIADEPYIAERMKGVAFIWEPKLLQSWSATTEKFFGNGFVLTGNVTEFLDPVFSSGVTLATVSSQIAGKLVVRQLKGETINWEKEYTEVMMQGVNTFRSYVMGWYDTTLHTIFFANDQNPEIKKMICSVLAGYVWDTDNPYVKEHDTALRKLAKTIRLRDSIEYINNGFKDKS</sequence>